<evidence type="ECO:0000256" key="4">
    <source>
        <dbReference type="ARBA" id="ARBA00022475"/>
    </source>
</evidence>
<dbReference type="InterPro" id="IPR006052">
    <property type="entry name" value="TNF_dom"/>
</dbReference>
<dbReference type="InterPro" id="IPR017355">
    <property type="entry name" value="TNF_ligand_10/11"/>
</dbReference>
<dbReference type="FunFam" id="2.60.120.40:FF:000014">
    <property type="entry name" value="Tumor necrosis factor ligand superfamily member"/>
    <property type="match status" value="1"/>
</dbReference>
<protein>
    <recommendedName>
        <fullName evidence="17">Tumor necrosis factor ligand superfamily member 10</fullName>
    </recommendedName>
    <alternativeName>
        <fullName evidence="18">TNF-related apoptosis-inducing ligand</fullName>
    </alternativeName>
</protein>
<evidence type="ECO:0000256" key="9">
    <source>
        <dbReference type="ARBA" id="ARBA00022703"/>
    </source>
</evidence>
<dbReference type="GeneID" id="129341088"/>
<dbReference type="GO" id="GO:0006955">
    <property type="term" value="P:immune response"/>
    <property type="evidence" value="ECO:0007669"/>
    <property type="project" value="InterPro"/>
</dbReference>
<keyword evidence="10 19" id="KW-0479">Metal-binding</keyword>
<evidence type="ECO:0000256" key="13">
    <source>
        <dbReference type="ARBA" id="ARBA00022989"/>
    </source>
</evidence>
<evidence type="ECO:0000313" key="24">
    <source>
        <dbReference type="RefSeq" id="XP_054851995.1"/>
    </source>
</evidence>
<feature type="binding site" evidence="19">
    <location>
        <position position="265"/>
    </location>
    <ligand>
        <name>Zn(2+)</name>
        <dbReference type="ChEBI" id="CHEBI:29105"/>
        <note>ligand shared between all trimeric partners</note>
    </ligand>
</feature>
<dbReference type="PANTHER" id="PTHR11471:SF28">
    <property type="entry name" value="DEATH LIGAND 1B-RELATED"/>
    <property type="match status" value="1"/>
</dbReference>
<feature type="region of interest" description="Disordered" evidence="20">
    <location>
        <begin position="1"/>
        <end position="32"/>
    </location>
</feature>
<comment type="similarity">
    <text evidence="3">Belongs to the tumor necrosis factor family.</text>
</comment>
<evidence type="ECO:0000256" key="3">
    <source>
        <dbReference type="ARBA" id="ARBA00008670"/>
    </source>
</evidence>
<evidence type="ECO:0000256" key="17">
    <source>
        <dbReference type="ARBA" id="ARBA00074586"/>
    </source>
</evidence>
<dbReference type="Pfam" id="PF00229">
    <property type="entry name" value="TNF"/>
    <property type="match status" value="1"/>
</dbReference>
<comment type="function">
    <text evidence="15">Cytokine that binds to TNFRSF10A/TRAILR1, TNFRSF10B/TRAILR2, TNFRSF10C/TRAILR3, TNFRSF10D/TRAILR4 and possibly also to TNFRSF11B/OPG. Induces apoptosis. Its activity may be modulated by binding to the decoy receptors TNFRSF10C/TRAILR3, TNFRSF10D/TRAILR4 and TNFRSF11B/OPG that cannot induce apoptosis.</text>
</comment>
<dbReference type="InterPro" id="IPR008983">
    <property type="entry name" value="Tumour_necrosis_fac-like_dom"/>
</dbReference>
<evidence type="ECO:0000256" key="16">
    <source>
        <dbReference type="ARBA" id="ARBA00063957"/>
    </source>
</evidence>
<evidence type="ECO:0000256" key="21">
    <source>
        <dbReference type="SAM" id="Phobius"/>
    </source>
</evidence>
<keyword evidence="11 19" id="KW-0862">Zinc</keyword>
<dbReference type="Gene3D" id="2.60.120.40">
    <property type="match status" value="1"/>
</dbReference>
<dbReference type="SUPFAM" id="SSF49842">
    <property type="entry name" value="TNF-like"/>
    <property type="match status" value="1"/>
</dbReference>
<keyword evidence="5" id="KW-0202">Cytokine</keyword>
<organism evidence="23 24">
    <name type="scientific">Eublepharis macularius</name>
    <name type="common">Leopard gecko</name>
    <name type="synonym">Cyrtodactylus macularius</name>
    <dbReference type="NCBI Taxonomy" id="481883"/>
    <lineage>
        <taxon>Eukaryota</taxon>
        <taxon>Metazoa</taxon>
        <taxon>Chordata</taxon>
        <taxon>Craniata</taxon>
        <taxon>Vertebrata</taxon>
        <taxon>Euteleostomi</taxon>
        <taxon>Lepidosauria</taxon>
        <taxon>Squamata</taxon>
        <taxon>Bifurcata</taxon>
        <taxon>Gekkota</taxon>
        <taxon>Eublepharidae</taxon>
        <taxon>Eublepharinae</taxon>
        <taxon>Eublepharis</taxon>
    </lineage>
</organism>
<keyword evidence="8 21" id="KW-0812">Transmembrane</keyword>
<comment type="subcellular location">
    <subcellularLocation>
        <location evidence="1">Cell membrane</location>
        <topology evidence="1">Single-pass type II membrane protein</topology>
    </subcellularLocation>
    <subcellularLocation>
        <location evidence="2">Secreted</location>
    </subcellularLocation>
</comment>
<proteinExistence type="inferred from homology"/>
<dbReference type="GO" id="GO:0005125">
    <property type="term" value="F:cytokine activity"/>
    <property type="evidence" value="ECO:0007669"/>
    <property type="project" value="UniProtKB-KW"/>
</dbReference>
<evidence type="ECO:0000259" key="22">
    <source>
        <dbReference type="PROSITE" id="PS50049"/>
    </source>
</evidence>
<keyword evidence="13 21" id="KW-1133">Transmembrane helix</keyword>
<reference evidence="24" key="1">
    <citation type="submission" date="2025-08" db="UniProtKB">
        <authorList>
            <consortium name="RefSeq"/>
        </authorList>
    </citation>
    <scope>IDENTIFICATION</scope>
    <source>
        <tissue evidence="24">Blood</tissue>
    </source>
</reference>
<keyword evidence="6" id="KW-0964">Secreted</keyword>
<dbReference type="GO" id="GO:0005615">
    <property type="term" value="C:extracellular space"/>
    <property type="evidence" value="ECO:0007669"/>
    <property type="project" value="UniProtKB-KW"/>
</dbReference>
<sequence length="317" mass="34713">MTQATPSQPYFRSDSSDSAARMLGDGPPAEKYRRKKRCSPVWLAVAAMGILALQIASTTGLFVYFTMSISKLKAQAHGSSEEGHCLLLLSQMQELSDLDELIGNQSCLKLASNIKAYISMVTESIIRKSAQTAETSKKSTNSSGGQLVIRQPGSKPSAHLTLRGWKPSQTGSRSLFGELPQSCQLPIPYWGNKTMHTHLQDLTYRDGKLHVSQAGKYYIYAQIYFRYPTEGMNSQALGHQLVQCINLQSTSGQTIPLLKGVGTKCWAQDATYGLHALYQGGLFDLKAGDKLFVSVSSLDINYNDAEGSYFGAFRLDG</sequence>
<dbReference type="GO" id="GO:0005886">
    <property type="term" value="C:plasma membrane"/>
    <property type="evidence" value="ECO:0007669"/>
    <property type="project" value="UniProtKB-SubCell"/>
</dbReference>
<evidence type="ECO:0000256" key="6">
    <source>
        <dbReference type="ARBA" id="ARBA00022525"/>
    </source>
</evidence>
<feature type="compositionally biased region" description="Polar residues" evidence="20">
    <location>
        <begin position="1"/>
        <end position="10"/>
    </location>
</feature>
<evidence type="ECO:0000256" key="14">
    <source>
        <dbReference type="ARBA" id="ARBA00023136"/>
    </source>
</evidence>
<dbReference type="PIRSF" id="PIRSF038013">
    <property type="entry name" value="TNF10_TNF11"/>
    <property type="match status" value="1"/>
</dbReference>
<dbReference type="GO" id="GO:0046872">
    <property type="term" value="F:metal ion binding"/>
    <property type="evidence" value="ECO:0007669"/>
    <property type="project" value="UniProtKB-KW"/>
</dbReference>
<keyword evidence="14 21" id="KW-0472">Membrane</keyword>
<keyword evidence="23" id="KW-1185">Reference proteome</keyword>
<feature type="region of interest" description="Disordered" evidence="20">
    <location>
        <begin position="131"/>
        <end position="166"/>
    </location>
</feature>
<dbReference type="PANTHER" id="PTHR11471">
    <property type="entry name" value="TUMOR NECROSIS FACTOR FAMILY MEMBER"/>
    <property type="match status" value="1"/>
</dbReference>
<evidence type="ECO:0000256" key="2">
    <source>
        <dbReference type="ARBA" id="ARBA00004613"/>
    </source>
</evidence>
<dbReference type="PROSITE" id="PS50049">
    <property type="entry name" value="THD_2"/>
    <property type="match status" value="1"/>
</dbReference>
<evidence type="ECO:0000313" key="23">
    <source>
        <dbReference type="Proteomes" id="UP001190640"/>
    </source>
</evidence>
<evidence type="ECO:0000256" key="10">
    <source>
        <dbReference type="ARBA" id="ARBA00022723"/>
    </source>
</evidence>
<evidence type="ECO:0000256" key="11">
    <source>
        <dbReference type="ARBA" id="ARBA00022833"/>
    </source>
</evidence>
<dbReference type="GO" id="GO:2001238">
    <property type="term" value="P:positive regulation of extrinsic apoptotic signaling pathway"/>
    <property type="evidence" value="ECO:0007669"/>
    <property type="project" value="UniProtKB-ARBA"/>
</dbReference>
<dbReference type="Proteomes" id="UP001190640">
    <property type="component" value="Chromosome 13"/>
</dbReference>
<dbReference type="GO" id="GO:0006915">
    <property type="term" value="P:apoptotic process"/>
    <property type="evidence" value="ECO:0007669"/>
    <property type="project" value="UniProtKB-KW"/>
</dbReference>
<evidence type="ECO:0000256" key="20">
    <source>
        <dbReference type="SAM" id="MobiDB-lite"/>
    </source>
</evidence>
<keyword evidence="4" id="KW-1003">Cell membrane</keyword>
<evidence type="ECO:0000256" key="8">
    <source>
        <dbReference type="ARBA" id="ARBA00022692"/>
    </source>
</evidence>
<comment type="subunit">
    <text evidence="16">Homotrimer. One TNFSF10 homotrimer interacts with three TNFSF10A mononers. One TNFSF10 homotrimer interacts with three TNFSF10B mononers.</text>
</comment>
<evidence type="ECO:0000256" key="19">
    <source>
        <dbReference type="PIRSR" id="PIRSR038013-50"/>
    </source>
</evidence>
<dbReference type="AlphaFoldDB" id="A0AA97K5S7"/>
<accession>A0AA97K5S7</accession>
<evidence type="ECO:0000256" key="12">
    <source>
        <dbReference type="ARBA" id="ARBA00022968"/>
    </source>
</evidence>
<dbReference type="SMART" id="SM00207">
    <property type="entry name" value="TNF"/>
    <property type="match status" value="1"/>
</dbReference>
<evidence type="ECO:0000256" key="5">
    <source>
        <dbReference type="ARBA" id="ARBA00022514"/>
    </source>
</evidence>
<feature type="compositionally biased region" description="Polar residues" evidence="20">
    <location>
        <begin position="131"/>
        <end position="145"/>
    </location>
</feature>
<evidence type="ECO:0000256" key="7">
    <source>
        <dbReference type="ARBA" id="ARBA00022553"/>
    </source>
</evidence>
<dbReference type="GO" id="GO:0005164">
    <property type="term" value="F:tumor necrosis factor receptor binding"/>
    <property type="evidence" value="ECO:0007669"/>
    <property type="project" value="InterPro"/>
</dbReference>
<keyword evidence="9" id="KW-0053">Apoptosis</keyword>
<evidence type="ECO:0000256" key="1">
    <source>
        <dbReference type="ARBA" id="ARBA00004401"/>
    </source>
</evidence>
<gene>
    <name evidence="24" type="primary">LOC129341088</name>
</gene>
<keyword evidence="12" id="KW-0735">Signal-anchor</keyword>
<dbReference type="RefSeq" id="XP_054851995.1">
    <property type="nucleotide sequence ID" value="XM_054996020.1"/>
</dbReference>
<dbReference type="CDD" id="cd00184">
    <property type="entry name" value="TNF"/>
    <property type="match status" value="1"/>
</dbReference>
<feature type="transmembrane region" description="Helical" evidence="21">
    <location>
        <begin position="41"/>
        <end position="65"/>
    </location>
</feature>
<keyword evidence="7" id="KW-0597">Phosphoprotein</keyword>
<name>A0AA97K5S7_EUBMA</name>
<evidence type="ECO:0000256" key="18">
    <source>
        <dbReference type="ARBA" id="ARBA00083215"/>
    </source>
</evidence>
<evidence type="ECO:0000256" key="15">
    <source>
        <dbReference type="ARBA" id="ARBA00055277"/>
    </source>
</evidence>
<dbReference type="KEGG" id="emc:129341088"/>
<feature type="domain" description="THD" evidence="22">
    <location>
        <begin position="156"/>
        <end position="315"/>
    </location>
</feature>